<sequence>MKSTLVRFLLAAVLGAGVVTAASAARPSSDQYKSWLIVCDNALTCEAKGFTEGAGGTPDLRFIRGAGSAGWIGVRLSTVDSFALDDLHVDGRPLRLDPSAWKLTSSGSDGTVLSTHRIAAVEQMLTQLRNGTVLQVGEDKDAVVPLDGLVAALLRMDDRQGRIGGVTALVRKGATPASMVPPPPVLPRIPERKIDARLSGKEEQSLLKRYSAKALAQADGCEKEAAGHGETAAYALDVKTALVLIPCVAGAYQTSSDVYLVSRQNGVQLPLHLPAPDGKDTGNSLMEPDFNPETGTLSEFDKGRGVADCGAATAWIWDSQKFQLSSAALQTQCGGSSPGDFPTIYRSTR</sequence>
<dbReference type="InterPro" id="IPR009560">
    <property type="entry name" value="DUF1176"/>
</dbReference>
<keyword evidence="1" id="KW-0732">Signal</keyword>
<protein>
    <submittedName>
        <fullName evidence="2">Uncharacterized protein DUF1176</fullName>
    </submittedName>
</protein>
<feature type="signal peptide" evidence="1">
    <location>
        <begin position="1"/>
        <end position="24"/>
    </location>
</feature>
<organism evidence="2 3">
    <name type="scientific">Paraburkholderia unamae</name>
    <dbReference type="NCBI Taxonomy" id="219649"/>
    <lineage>
        <taxon>Bacteria</taxon>
        <taxon>Pseudomonadati</taxon>
        <taxon>Pseudomonadota</taxon>
        <taxon>Betaproteobacteria</taxon>
        <taxon>Burkholderiales</taxon>
        <taxon>Burkholderiaceae</taxon>
        <taxon>Paraburkholderia</taxon>
    </lineage>
</organism>
<evidence type="ECO:0000313" key="2">
    <source>
        <dbReference type="EMBL" id="PVX81237.1"/>
    </source>
</evidence>
<gene>
    <name evidence="2" type="ORF">C7402_111139</name>
</gene>
<name>A0ABX5KMP1_9BURK</name>
<dbReference type="Proteomes" id="UP000245712">
    <property type="component" value="Unassembled WGS sequence"/>
</dbReference>
<reference evidence="2 3" key="1">
    <citation type="submission" date="2018-05" db="EMBL/GenBank/DDBJ databases">
        <title>Genomic Encyclopedia of Type Strains, Phase IV (KMG-V): Genome sequencing to study the core and pangenomes of soil and plant-associated prokaryotes.</title>
        <authorList>
            <person name="Whitman W."/>
        </authorList>
    </citation>
    <scope>NUCLEOTIDE SEQUENCE [LARGE SCALE GENOMIC DNA]</scope>
    <source>
        <strain evidence="2 3">SCZa-39</strain>
    </source>
</reference>
<evidence type="ECO:0000313" key="3">
    <source>
        <dbReference type="Proteomes" id="UP000245712"/>
    </source>
</evidence>
<evidence type="ECO:0000256" key="1">
    <source>
        <dbReference type="SAM" id="SignalP"/>
    </source>
</evidence>
<comment type="caution">
    <text evidence="2">The sequence shown here is derived from an EMBL/GenBank/DDBJ whole genome shotgun (WGS) entry which is preliminary data.</text>
</comment>
<accession>A0ABX5KMP1</accession>
<dbReference type="Pfam" id="PF06674">
    <property type="entry name" value="DUF1176"/>
    <property type="match status" value="1"/>
</dbReference>
<keyword evidence="3" id="KW-1185">Reference proteome</keyword>
<dbReference type="EMBL" id="QEOB01000011">
    <property type="protein sequence ID" value="PVX81237.1"/>
    <property type="molecule type" value="Genomic_DNA"/>
</dbReference>
<feature type="chain" id="PRO_5045422824" evidence="1">
    <location>
        <begin position="25"/>
        <end position="349"/>
    </location>
</feature>
<proteinExistence type="predicted"/>